<dbReference type="SUPFAM" id="SSF52821">
    <property type="entry name" value="Rhodanese/Cell cycle control phosphatase"/>
    <property type="match status" value="1"/>
</dbReference>
<dbReference type="Pfam" id="PF00581">
    <property type="entry name" value="Rhodanese"/>
    <property type="match status" value="1"/>
</dbReference>
<evidence type="ECO:0000313" key="2">
    <source>
        <dbReference type="EMBL" id="KAK2076134.1"/>
    </source>
</evidence>
<dbReference type="PROSITE" id="PS50206">
    <property type="entry name" value="RHODANESE_3"/>
    <property type="match status" value="1"/>
</dbReference>
<dbReference type="InterPro" id="IPR052367">
    <property type="entry name" value="Thiosulfate_ST/Rhodanese-like"/>
</dbReference>
<proteinExistence type="predicted"/>
<dbReference type="InterPro" id="IPR036873">
    <property type="entry name" value="Rhodanese-like_dom_sf"/>
</dbReference>
<organism evidence="2 3">
    <name type="scientific">Prototheca wickerhamii</name>
    <dbReference type="NCBI Taxonomy" id="3111"/>
    <lineage>
        <taxon>Eukaryota</taxon>
        <taxon>Viridiplantae</taxon>
        <taxon>Chlorophyta</taxon>
        <taxon>core chlorophytes</taxon>
        <taxon>Trebouxiophyceae</taxon>
        <taxon>Chlorellales</taxon>
        <taxon>Chlorellaceae</taxon>
        <taxon>Prototheca</taxon>
    </lineage>
</organism>
<dbReference type="CDD" id="cd00158">
    <property type="entry name" value="RHOD"/>
    <property type="match status" value="1"/>
</dbReference>
<gene>
    <name evidence="2" type="ORF">QBZ16_001066</name>
</gene>
<accession>A0AAD9IFF4</accession>
<reference evidence="2" key="1">
    <citation type="submission" date="2021-01" db="EMBL/GenBank/DDBJ databases">
        <authorList>
            <person name="Eckstrom K.M.E."/>
        </authorList>
    </citation>
    <scope>NUCLEOTIDE SEQUENCE</scope>
    <source>
        <strain evidence="2">UVCC 0001</strain>
    </source>
</reference>
<dbReference type="EMBL" id="JASFZW010000011">
    <property type="protein sequence ID" value="KAK2076134.1"/>
    <property type="molecule type" value="Genomic_DNA"/>
</dbReference>
<keyword evidence="3" id="KW-1185">Reference proteome</keyword>
<dbReference type="InterPro" id="IPR001763">
    <property type="entry name" value="Rhodanese-like_dom"/>
</dbReference>
<sequence>MATRINVQEARSLTESGKYTYLDVRTEKEYAAGHAPKAVNIPFAHAGMLGMSPNPDFVEQVKTAFPDTSAPLVIACKAGGRSAKASTALAAAGYSDLKDMGPGFDGWTSEGMPVEQ</sequence>
<dbReference type="Gene3D" id="3.40.250.10">
    <property type="entry name" value="Rhodanese-like domain"/>
    <property type="match status" value="1"/>
</dbReference>
<dbReference type="AlphaFoldDB" id="A0AAD9IFF4"/>
<evidence type="ECO:0000313" key="3">
    <source>
        <dbReference type="Proteomes" id="UP001255856"/>
    </source>
</evidence>
<dbReference type="PANTHER" id="PTHR45431:SF3">
    <property type="entry name" value="RHODANESE-LIKE DOMAIN-CONTAINING PROTEIN 15, CHLOROPLASTIC"/>
    <property type="match status" value="1"/>
</dbReference>
<name>A0AAD9IFF4_PROWI</name>
<dbReference type="PANTHER" id="PTHR45431">
    <property type="entry name" value="RHODANESE-LIKE DOMAIN-CONTAINING PROTEIN 15, CHLOROPLASTIC"/>
    <property type="match status" value="1"/>
</dbReference>
<feature type="domain" description="Rhodanese" evidence="1">
    <location>
        <begin position="15"/>
        <end position="116"/>
    </location>
</feature>
<evidence type="ECO:0000259" key="1">
    <source>
        <dbReference type="PROSITE" id="PS50206"/>
    </source>
</evidence>
<protein>
    <recommendedName>
        <fullName evidence="1">Rhodanese domain-containing protein</fullName>
    </recommendedName>
</protein>
<dbReference type="SMART" id="SM00450">
    <property type="entry name" value="RHOD"/>
    <property type="match status" value="1"/>
</dbReference>
<comment type="caution">
    <text evidence="2">The sequence shown here is derived from an EMBL/GenBank/DDBJ whole genome shotgun (WGS) entry which is preliminary data.</text>
</comment>
<dbReference type="Proteomes" id="UP001255856">
    <property type="component" value="Unassembled WGS sequence"/>
</dbReference>